<dbReference type="GO" id="GO:0009297">
    <property type="term" value="P:pilus assembly"/>
    <property type="evidence" value="ECO:0007669"/>
    <property type="project" value="InterPro"/>
</dbReference>
<dbReference type="RefSeq" id="WP_092512774.1">
    <property type="nucleotide sequence ID" value="NZ_CAWNQB010000013.1"/>
</dbReference>
<evidence type="ECO:0000256" key="4">
    <source>
        <dbReference type="SAM" id="MobiDB-lite"/>
    </source>
</evidence>
<evidence type="ECO:0000313" key="9">
    <source>
        <dbReference type="EMBL" id="SFJ89739.1"/>
    </source>
</evidence>
<feature type="region of interest" description="Disordered" evidence="4">
    <location>
        <begin position="220"/>
        <end position="249"/>
    </location>
</feature>
<dbReference type="GO" id="GO:0019867">
    <property type="term" value="C:outer membrane"/>
    <property type="evidence" value="ECO:0007669"/>
    <property type="project" value="InterPro"/>
</dbReference>
<reference evidence="8 11" key="3">
    <citation type="journal article" date="2017" name="Nat. Microbiol.">
        <title>Natural product diversity associated with the nematode symbionts Photorhabdus and Xenorhabdus.</title>
        <authorList>
            <person name="Tobias N.J."/>
            <person name="Wolff H."/>
            <person name="Djahanschiri B."/>
            <person name="Grundmann F."/>
            <person name="Kronenwerth M."/>
            <person name="Shi Y.M."/>
            <person name="Simonyi S."/>
            <person name="Grun P."/>
            <person name="Shapiro-Ilan D."/>
            <person name="Pidot S.J."/>
            <person name="Stinear T.P."/>
            <person name="Ebersberger I."/>
            <person name="Bode H.B."/>
        </authorList>
    </citation>
    <scope>NUCLEOTIDE SEQUENCE [LARGE SCALE GENOMIC DNA]</scope>
    <source>
        <strain evidence="8 11">DSM 17908</strain>
    </source>
</reference>
<evidence type="ECO:0000313" key="10">
    <source>
        <dbReference type="Proteomes" id="UP000198919"/>
    </source>
</evidence>
<dbReference type="PROSITE" id="PS51257">
    <property type="entry name" value="PROKAR_LIPOPROTEIN"/>
    <property type="match status" value="1"/>
</dbReference>
<dbReference type="PANTHER" id="PTHR30332:SF24">
    <property type="entry name" value="SECRETIN GSPD-RELATED"/>
    <property type="match status" value="1"/>
</dbReference>
<organism evidence="9 10">
    <name type="scientific">Xenorhabdus mauleonii</name>
    <dbReference type="NCBI Taxonomy" id="351675"/>
    <lineage>
        <taxon>Bacteria</taxon>
        <taxon>Pseudomonadati</taxon>
        <taxon>Pseudomonadota</taxon>
        <taxon>Gammaproteobacteria</taxon>
        <taxon>Enterobacterales</taxon>
        <taxon>Morganellaceae</taxon>
        <taxon>Xenorhabdus</taxon>
    </lineage>
</organism>
<dbReference type="EMBL" id="NITY01000020">
    <property type="protein sequence ID" value="PHM37611.1"/>
    <property type="molecule type" value="Genomic_DNA"/>
</dbReference>
<dbReference type="AlphaFoldDB" id="A0A1I3V416"/>
<evidence type="ECO:0000256" key="2">
    <source>
        <dbReference type="ARBA" id="ARBA00022729"/>
    </source>
</evidence>
<keyword evidence="11" id="KW-1185">Reference proteome</keyword>
<keyword evidence="2 5" id="KW-0732">Signal</keyword>
<dbReference type="Proteomes" id="UP000198919">
    <property type="component" value="Unassembled WGS sequence"/>
</dbReference>
<dbReference type="OrthoDB" id="6638496at2"/>
<dbReference type="PANTHER" id="PTHR30332">
    <property type="entry name" value="PROBABLE GENERAL SECRETION PATHWAY PROTEIN D"/>
    <property type="match status" value="1"/>
</dbReference>
<reference evidence="9" key="2">
    <citation type="submission" date="2016-10" db="EMBL/GenBank/DDBJ databases">
        <authorList>
            <person name="de Groot N.N."/>
        </authorList>
    </citation>
    <scope>NUCLEOTIDE SEQUENCE [LARGE SCALE GENOMIC DNA]</scope>
    <source>
        <strain evidence="9">DSM 17908</strain>
    </source>
</reference>
<feature type="chain" id="PRO_5011464500" evidence="5">
    <location>
        <begin position="25"/>
        <end position="544"/>
    </location>
</feature>
<evidence type="ECO:0000256" key="3">
    <source>
        <dbReference type="ARBA" id="ARBA00023136"/>
    </source>
</evidence>
<dbReference type="InterPro" id="IPR050810">
    <property type="entry name" value="Bact_Secretion_Sys_Channel"/>
</dbReference>
<accession>A0A1I3V416</accession>
<feature type="signal peptide" evidence="5">
    <location>
        <begin position="1"/>
        <end position="24"/>
    </location>
</feature>
<keyword evidence="3" id="KW-0472">Membrane</keyword>
<dbReference type="InterPro" id="IPR004846">
    <property type="entry name" value="T2SS/T3SS_dom"/>
</dbReference>
<dbReference type="InterPro" id="IPR011514">
    <property type="entry name" value="Secretin_N_2"/>
</dbReference>
<evidence type="ECO:0000313" key="8">
    <source>
        <dbReference type="EMBL" id="PHM37611.1"/>
    </source>
</evidence>
<proteinExistence type="predicted"/>
<gene>
    <name evidence="9" type="ORF">SAMN05421680_11933</name>
    <name evidence="8" type="ORF">Xmau_03829</name>
</gene>
<feature type="domain" description="Type II/III secretion system secretin-like" evidence="6">
    <location>
        <begin position="375"/>
        <end position="543"/>
    </location>
</feature>
<evidence type="ECO:0000313" key="11">
    <source>
        <dbReference type="Proteomes" id="UP000224607"/>
    </source>
</evidence>
<comment type="subcellular location">
    <subcellularLocation>
        <location evidence="1">Membrane</location>
    </subcellularLocation>
</comment>
<evidence type="ECO:0000259" key="7">
    <source>
        <dbReference type="Pfam" id="PF07655"/>
    </source>
</evidence>
<dbReference type="InterPro" id="IPR013359">
    <property type="entry name" value="Pilus_4B_PilN"/>
</dbReference>
<dbReference type="Pfam" id="PF07655">
    <property type="entry name" value="Secretin_N_2"/>
    <property type="match status" value="1"/>
</dbReference>
<protein>
    <submittedName>
        <fullName evidence="8">Type IV pilus inner membrane platform protein PilN</fullName>
    </submittedName>
    <submittedName>
        <fullName evidence="9">Type IVB pilus formation outer membrane protein, R64 PilN family</fullName>
    </submittedName>
</protein>
<evidence type="ECO:0000256" key="5">
    <source>
        <dbReference type="SAM" id="SignalP"/>
    </source>
</evidence>
<dbReference type="EMBL" id="FORG01000019">
    <property type="protein sequence ID" value="SFJ89739.1"/>
    <property type="molecule type" value="Genomic_DNA"/>
</dbReference>
<reference evidence="10" key="1">
    <citation type="submission" date="2016-10" db="EMBL/GenBank/DDBJ databases">
        <authorList>
            <person name="Varghese N."/>
            <person name="Submissions S."/>
        </authorList>
    </citation>
    <scope>NUCLEOTIDE SEQUENCE [LARGE SCALE GENOMIC DNA]</scope>
    <source>
        <strain evidence="10">DSM 17908</strain>
    </source>
</reference>
<feature type="domain" description="Secretin N-terminal" evidence="7">
    <location>
        <begin position="201"/>
        <end position="279"/>
    </location>
</feature>
<dbReference type="Proteomes" id="UP000224607">
    <property type="component" value="Unassembled WGS sequence"/>
</dbReference>
<dbReference type="Pfam" id="PF00263">
    <property type="entry name" value="Secretin"/>
    <property type="match status" value="1"/>
</dbReference>
<dbReference type="NCBIfam" id="TIGR02520">
    <property type="entry name" value="pilus_B_mal_scr"/>
    <property type="match status" value="1"/>
</dbReference>
<dbReference type="STRING" id="351675.SAMN05421680_11933"/>
<evidence type="ECO:0000256" key="1">
    <source>
        <dbReference type="ARBA" id="ARBA00004370"/>
    </source>
</evidence>
<name>A0A1I3V416_9GAMM</name>
<evidence type="ECO:0000259" key="6">
    <source>
        <dbReference type="Pfam" id="PF00263"/>
    </source>
</evidence>
<dbReference type="GO" id="GO:0009306">
    <property type="term" value="P:protein secretion"/>
    <property type="evidence" value="ECO:0007669"/>
    <property type="project" value="InterPro"/>
</dbReference>
<sequence length="544" mass="58217">MKNRLPLTGVAAALCLLLSGCAPLDRIDKIDNKVVSDEKQADKNLQAIKSGSVVRNLSTQWINPYPINAPLNGNIPLPPCAVAINRPGNITLAEVSAFINKQCRLSVIVTPDARAMLTPKSSGKTERISGPIPAPDPNGMLPLSIIGGENSQSIQPTHDSSSLRSLFWQGELGGMLDNVTTRLGLSWRYEQGRITIFYLDTRTFPVNFMDSKAAFGSKTISGTTSSVGATGDSGNGGLSGDSNTSQSTEMEIKSNLYEDVANTIKSMLTPSVGRMHMSAGVLVVTDTPRVLEQIGRYLDDRNKQLNRQVVLNVQIYSVEKRQQDQLGIDWKSILNTSSVGVSLSNAFTGAASGALNGGISILDGKGEGSTAFIKALSEQANVSVMTEASSMTTNLSAVPIQVALQQDYASSVTTENTPNVGSSSSITKSTITTGFNMTVLPFLMPDSSKMQLQFAINMSDDPTMRTFTSEKTSVELMRTRLKTFTQRVIMKSGQTLILSGYQSLSNTTNRQGVGSFRFFGLGGGSKGEDNKTMLVILITPVILG</sequence>